<accession>I0Z4T9</accession>
<dbReference type="InterPro" id="IPR001471">
    <property type="entry name" value="AP2/ERF_dom"/>
</dbReference>
<feature type="domain" description="AP2/ERF" evidence="7">
    <location>
        <begin position="146"/>
        <end position="224"/>
    </location>
</feature>
<evidence type="ECO:0000256" key="2">
    <source>
        <dbReference type="ARBA" id="ARBA00023015"/>
    </source>
</evidence>
<evidence type="ECO:0000256" key="5">
    <source>
        <dbReference type="ARBA" id="ARBA00023242"/>
    </source>
</evidence>
<dbReference type="InterPro" id="IPR036955">
    <property type="entry name" value="AP2/ERF_dom_sf"/>
</dbReference>
<dbReference type="PROSITE" id="PS51032">
    <property type="entry name" value="AP2_ERF"/>
    <property type="match status" value="3"/>
</dbReference>
<dbReference type="EMBL" id="AGSI01000003">
    <property type="protein sequence ID" value="EIE25658.1"/>
    <property type="molecule type" value="Genomic_DNA"/>
</dbReference>
<dbReference type="RefSeq" id="XP_005650202.1">
    <property type="nucleotide sequence ID" value="XM_005650145.1"/>
</dbReference>
<dbReference type="InterPro" id="IPR016177">
    <property type="entry name" value="DNA-bd_dom_sf"/>
</dbReference>
<evidence type="ECO:0000259" key="7">
    <source>
        <dbReference type="PROSITE" id="PS51032"/>
    </source>
</evidence>
<evidence type="ECO:0000256" key="4">
    <source>
        <dbReference type="ARBA" id="ARBA00023163"/>
    </source>
</evidence>
<protein>
    <recommendedName>
        <fullName evidence="7">AP2/ERF domain-containing protein</fullName>
    </recommendedName>
</protein>
<dbReference type="SMART" id="SM00380">
    <property type="entry name" value="AP2"/>
    <property type="match status" value="3"/>
</dbReference>
<dbReference type="GO" id="GO:0005634">
    <property type="term" value="C:nucleus"/>
    <property type="evidence" value="ECO:0007669"/>
    <property type="project" value="UniProtKB-SubCell"/>
</dbReference>
<dbReference type="GeneID" id="17043662"/>
<evidence type="ECO:0000313" key="8">
    <source>
        <dbReference type="EMBL" id="EIE25658.1"/>
    </source>
</evidence>
<feature type="region of interest" description="Disordered" evidence="6">
    <location>
        <begin position="363"/>
        <end position="404"/>
    </location>
</feature>
<dbReference type="PANTHER" id="PTHR31677">
    <property type="entry name" value="AP2 DOMAIN CLASS TRANSCRIPTION FACTOR"/>
    <property type="match status" value="1"/>
</dbReference>
<evidence type="ECO:0000256" key="6">
    <source>
        <dbReference type="SAM" id="MobiDB-lite"/>
    </source>
</evidence>
<dbReference type="CDD" id="cd00018">
    <property type="entry name" value="AP2"/>
    <property type="match status" value="2"/>
</dbReference>
<dbReference type="GO" id="GO:0003700">
    <property type="term" value="F:DNA-binding transcription factor activity"/>
    <property type="evidence" value="ECO:0007669"/>
    <property type="project" value="InterPro"/>
</dbReference>
<dbReference type="PANTHER" id="PTHR31677:SF75">
    <property type="entry name" value="ETHYLENE-RESPONSIVE TRANSCRIPTION FACTOR ERF084"/>
    <property type="match status" value="1"/>
</dbReference>
<comment type="subcellular location">
    <subcellularLocation>
        <location evidence="1">Nucleus</location>
    </subcellularLocation>
</comment>
<keyword evidence="5" id="KW-0539">Nucleus</keyword>
<keyword evidence="2" id="KW-0805">Transcription regulation</keyword>
<proteinExistence type="predicted"/>
<gene>
    <name evidence="8" type="ORF">COCSUDRAFT_64766</name>
</gene>
<feature type="domain" description="AP2/ERF" evidence="7">
    <location>
        <begin position="87"/>
        <end position="143"/>
    </location>
</feature>
<keyword evidence="3" id="KW-0238">DNA-binding</keyword>
<dbReference type="GO" id="GO:0003677">
    <property type="term" value="F:DNA binding"/>
    <property type="evidence" value="ECO:0007669"/>
    <property type="project" value="UniProtKB-KW"/>
</dbReference>
<dbReference type="AlphaFoldDB" id="I0Z4T9"/>
<dbReference type="OrthoDB" id="553249at2759"/>
<keyword evidence="4" id="KW-0804">Transcription</keyword>
<sequence length="404" mass="42158">MAEIAEPTNNPPQQPADAANPNPAAGAADAAEALAALQGAATAAQHQLGQFGPPKSAPPNQAPGAPSMSSQIAPGTRIPGMGRGTSLYRGVSKAGDKKKWRAMIQYNHMQHHVGYYATAEDAARAYDRKALLFMGPSAITNFPPSNYAGEDLTADGTAEEQAKKRRRTSAFRGVTKSGGKWKASIRANNVKRDLGVFEDELEAARAYDAAAVQLLGESAVTNFNVHDIMATLPQPPAPPPAAAAATAPDQAPHAMHMPIPGGIAQVGAPDSMAGAALGVQNNPVWQMQTPLAGNGVPQLPVPVPPRFHGVRPAGTGKWHAQVLVDMGRFETEEEAARAYDRAAVWCLGLTAHTNFPLSDLIQPGDFGAQQAPVQATDLGQQDEGVPSDSEDDEREASSTAAAAD</sequence>
<feature type="region of interest" description="Disordered" evidence="6">
    <location>
        <begin position="1"/>
        <end position="84"/>
    </location>
</feature>
<feature type="compositionally biased region" description="Low complexity" evidence="6">
    <location>
        <begin position="15"/>
        <end position="45"/>
    </location>
</feature>
<keyword evidence="9" id="KW-1185">Reference proteome</keyword>
<feature type="domain" description="AP2/ERF" evidence="7">
    <location>
        <begin position="306"/>
        <end position="356"/>
    </location>
</feature>
<organism evidence="8 9">
    <name type="scientific">Coccomyxa subellipsoidea (strain C-169)</name>
    <name type="common">Green microalga</name>
    <dbReference type="NCBI Taxonomy" id="574566"/>
    <lineage>
        <taxon>Eukaryota</taxon>
        <taxon>Viridiplantae</taxon>
        <taxon>Chlorophyta</taxon>
        <taxon>core chlorophytes</taxon>
        <taxon>Trebouxiophyceae</taxon>
        <taxon>Trebouxiophyceae incertae sedis</taxon>
        <taxon>Coccomyxaceae</taxon>
        <taxon>Coccomyxa</taxon>
        <taxon>Coccomyxa subellipsoidea</taxon>
    </lineage>
</organism>
<feature type="non-terminal residue" evidence="8">
    <location>
        <position position="404"/>
    </location>
</feature>
<evidence type="ECO:0000256" key="1">
    <source>
        <dbReference type="ARBA" id="ARBA00004123"/>
    </source>
</evidence>
<comment type="caution">
    <text evidence="8">The sequence shown here is derived from an EMBL/GenBank/DDBJ whole genome shotgun (WGS) entry which is preliminary data.</text>
</comment>
<dbReference type="STRING" id="574566.I0Z4T9"/>
<evidence type="ECO:0000256" key="3">
    <source>
        <dbReference type="ARBA" id="ARBA00023125"/>
    </source>
</evidence>
<dbReference type="KEGG" id="csl:COCSUDRAFT_64766"/>
<dbReference type="Proteomes" id="UP000007264">
    <property type="component" value="Unassembled WGS sequence"/>
</dbReference>
<reference evidence="8 9" key="1">
    <citation type="journal article" date="2012" name="Genome Biol.">
        <title>The genome of the polar eukaryotic microalga coccomyxa subellipsoidea reveals traits of cold adaptation.</title>
        <authorList>
            <person name="Blanc G."/>
            <person name="Agarkova I."/>
            <person name="Grimwood J."/>
            <person name="Kuo A."/>
            <person name="Brueggeman A."/>
            <person name="Dunigan D."/>
            <person name="Gurnon J."/>
            <person name="Ladunga I."/>
            <person name="Lindquist E."/>
            <person name="Lucas S."/>
            <person name="Pangilinan J."/>
            <person name="Proschold T."/>
            <person name="Salamov A."/>
            <person name="Schmutz J."/>
            <person name="Weeks D."/>
            <person name="Yamada T."/>
            <person name="Claverie J.M."/>
            <person name="Grigoriev I."/>
            <person name="Van Etten J."/>
            <person name="Lomsadze A."/>
            <person name="Borodovsky M."/>
        </authorList>
    </citation>
    <scope>NUCLEOTIDE SEQUENCE [LARGE SCALE GENOMIC DNA]</scope>
    <source>
        <strain evidence="8 9">C-169</strain>
    </source>
</reference>
<dbReference type="Gene3D" id="3.30.730.10">
    <property type="entry name" value="AP2/ERF domain"/>
    <property type="match status" value="3"/>
</dbReference>
<evidence type="ECO:0000313" key="9">
    <source>
        <dbReference type="Proteomes" id="UP000007264"/>
    </source>
</evidence>
<name>I0Z4T9_COCSC</name>
<dbReference type="SUPFAM" id="SSF54171">
    <property type="entry name" value="DNA-binding domain"/>
    <property type="match status" value="3"/>
</dbReference>